<protein>
    <submittedName>
        <fullName evidence="2">YkyA family protein</fullName>
    </submittedName>
</protein>
<sequence>MKFNKTLGLVVASSLVLGACSTDTHEIKEYNKTLKEAVNKENAAVKVGEKLNKLTNEKNDLAKKINGKDTNKVVDTSKKIIDNVDQRKKEFKKEENAFDASEKKFDEAKKRTSKIRNKKRKDGIEKTNKAMEDNYKAHDAYAKAYTNSLDKEKDLFKYIVDTNGKAEQSKIDEKTKAIDNSYKDVNKKIKAYSKTRNERGKQMEAAEQIK</sequence>
<dbReference type="PROSITE" id="PS51257">
    <property type="entry name" value="PROKAR_LIPOPROTEIN"/>
    <property type="match status" value="1"/>
</dbReference>
<feature type="compositionally biased region" description="Basic residues" evidence="1">
    <location>
        <begin position="111"/>
        <end position="121"/>
    </location>
</feature>
<evidence type="ECO:0000313" key="3">
    <source>
        <dbReference type="EMBL" id="RZI03396.1"/>
    </source>
</evidence>
<organism evidence="3 4">
    <name type="scientific">Staphylococcus condimenti</name>
    <dbReference type="NCBI Taxonomy" id="70255"/>
    <lineage>
        <taxon>Bacteria</taxon>
        <taxon>Bacillati</taxon>
        <taxon>Bacillota</taxon>
        <taxon>Bacilli</taxon>
        <taxon>Bacillales</taxon>
        <taxon>Staphylococcaceae</taxon>
        <taxon>Staphylococcus</taxon>
    </lineage>
</organism>
<evidence type="ECO:0000313" key="4">
    <source>
        <dbReference type="Proteomes" id="UP000293854"/>
    </source>
</evidence>
<dbReference type="SUPFAM" id="SSF140423">
    <property type="entry name" value="MW0975(SA0943)-like"/>
    <property type="match status" value="1"/>
</dbReference>
<keyword evidence="5" id="KW-1185">Reference proteome</keyword>
<evidence type="ECO:0000256" key="1">
    <source>
        <dbReference type="SAM" id="MobiDB-lite"/>
    </source>
</evidence>
<gene>
    <name evidence="3" type="ORF">EIG99_03485</name>
    <name evidence="2" type="ORF">I6J05_01565</name>
</gene>
<feature type="region of interest" description="Disordered" evidence="1">
    <location>
        <begin position="105"/>
        <end position="127"/>
    </location>
</feature>
<dbReference type="InterPro" id="IPR036785">
    <property type="entry name" value="YkyA-like_sf"/>
</dbReference>
<dbReference type="GeneID" id="93727042"/>
<dbReference type="OrthoDB" id="2414178at2"/>
<reference evidence="3 4" key="1">
    <citation type="submission" date="2018-11" db="EMBL/GenBank/DDBJ databases">
        <title>Genomic profiling of Staphylococcus species from a Poultry farm system in KwaZulu-Natal, South Africa.</title>
        <authorList>
            <person name="Amoako D.G."/>
            <person name="Somboro A.M."/>
            <person name="Abia A.L.K."/>
            <person name="Bester L.A."/>
            <person name="Essack S.Y."/>
        </authorList>
    </citation>
    <scope>NUCLEOTIDE SEQUENCE [LARGE SCALE GENOMIC DNA]</scope>
    <source>
        <strain evidence="3 4">SA11</strain>
    </source>
</reference>
<evidence type="ECO:0000313" key="2">
    <source>
        <dbReference type="EMBL" id="QQS83035.1"/>
    </source>
</evidence>
<dbReference type="Proteomes" id="UP000293854">
    <property type="component" value="Unassembled WGS sequence"/>
</dbReference>
<accession>A0A143PA63</accession>
<dbReference type="Pfam" id="PF10368">
    <property type="entry name" value="YkyA"/>
    <property type="match status" value="1"/>
</dbReference>
<name>A0A143PA63_9STAP</name>
<dbReference type="AlphaFoldDB" id="A0A143PA63"/>
<reference evidence="2 5" key="2">
    <citation type="submission" date="2021-01" db="EMBL/GenBank/DDBJ databases">
        <title>FDA dAtabase for Regulatory Grade micrObial Sequences (FDA-ARGOS): Supporting development and validation of Infectious Disease Dx tests.</title>
        <authorList>
            <person name="Sproer C."/>
            <person name="Gronow S."/>
            <person name="Severitt S."/>
            <person name="Schroder I."/>
            <person name="Tallon L."/>
            <person name="Sadzewicz L."/>
            <person name="Zhao X."/>
            <person name="Boylan J."/>
            <person name="Ott S."/>
            <person name="Bowen H."/>
            <person name="Vavikolanu K."/>
            <person name="Mehta A."/>
            <person name="Aluvathingal J."/>
            <person name="Nadendla S."/>
            <person name="Lowell S."/>
            <person name="Myers T."/>
            <person name="Yan Y."/>
            <person name="Sichtig H."/>
        </authorList>
    </citation>
    <scope>NUCLEOTIDE SEQUENCE [LARGE SCALE GENOMIC DNA]</scope>
    <source>
        <strain evidence="2 5">FDAARGOS_1148</strain>
    </source>
</reference>
<dbReference type="Proteomes" id="UP000595942">
    <property type="component" value="Chromosome"/>
</dbReference>
<proteinExistence type="predicted"/>
<dbReference type="EMBL" id="CP068073">
    <property type="protein sequence ID" value="QQS83035.1"/>
    <property type="molecule type" value="Genomic_DNA"/>
</dbReference>
<dbReference type="Gene3D" id="1.20.120.570">
    <property type="entry name" value="YkyA-like"/>
    <property type="match status" value="1"/>
</dbReference>
<dbReference type="RefSeq" id="WP_047132407.1">
    <property type="nucleotide sequence ID" value="NZ_CP015114.1"/>
</dbReference>
<evidence type="ECO:0000313" key="5">
    <source>
        <dbReference type="Proteomes" id="UP000595942"/>
    </source>
</evidence>
<dbReference type="EMBL" id="RQTE01000064">
    <property type="protein sequence ID" value="RZI03396.1"/>
    <property type="molecule type" value="Genomic_DNA"/>
</dbReference>
<dbReference type="KEGG" id="scv:A4G25_04125"/>
<dbReference type="InterPro" id="IPR019454">
    <property type="entry name" value="Lipoprot_YkyA-like"/>
</dbReference>